<protein>
    <recommendedName>
        <fullName evidence="6 15">Cyclic di-GMP-binding protein</fullName>
    </recommendedName>
    <alternativeName>
        <fullName evidence="14 15">Cellulose synthase regulatory subunit</fullName>
    </alternativeName>
</protein>
<evidence type="ECO:0000256" key="14">
    <source>
        <dbReference type="ARBA" id="ARBA00033444"/>
    </source>
</evidence>
<evidence type="ECO:0000256" key="15">
    <source>
        <dbReference type="RuleBase" id="RU365021"/>
    </source>
</evidence>
<evidence type="ECO:0000256" key="5">
    <source>
        <dbReference type="ARBA" id="ARBA00011437"/>
    </source>
</evidence>
<dbReference type="GO" id="GO:0005886">
    <property type="term" value="C:plasma membrane"/>
    <property type="evidence" value="ECO:0007669"/>
    <property type="project" value="UniProtKB-SubCell"/>
</dbReference>
<comment type="similarity">
    <text evidence="4 15">Belongs to the AcsB/BcsB family.</text>
</comment>
<dbReference type="InterPro" id="IPR003920">
    <property type="entry name" value="Cell_synth_B"/>
</dbReference>
<keyword evidence="8 15" id="KW-0997">Cell inner membrane</keyword>
<comment type="subcellular location">
    <subcellularLocation>
        <location evidence="2">Cell inner membrane</location>
        <topology evidence="2">Single-pass membrane protein</topology>
    </subcellularLocation>
</comment>
<evidence type="ECO:0000313" key="17">
    <source>
        <dbReference type="EMBL" id="MBB6560180.1"/>
    </source>
</evidence>
<dbReference type="UniPathway" id="UPA00694"/>
<comment type="caution">
    <text evidence="17">The sequence shown here is derived from an EMBL/GenBank/DDBJ whole genome shotgun (WGS) entry which is preliminary data.</text>
</comment>
<dbReference type="Pfam" id="PF03170">
    <property type="entry name" value="BcsB"/>
    <property type="match status" value="1"/>
</dbReference>
<evidence type="ECO:0000256" key="1">
    <source>
        <dbReference type="ARBA" id="ARBA00002057"/>
    </source>
</evidence>
<reference evidence="17 18" key="1">
    <citation type="submission" date="2020-08" db="EMBL/GenBank/DDBJ databases">
        <title>Functional genomics of gut bacteria from endangered species of beetles.</title>
        <authorList>
            <person name="Carlos-Shanley C."/>
        </authorList>
    </citation>
    <scope>NUCLEOTIDE SEQUENCE [LARGE SCALE GENOMIC DNA]</scope>
    <source>
        <strain evidence="17 18">S00198</strain>
    </source>
</reference>
<dbReference type="InterPro" id="IPR018513">
    <property type="entry name" value="Cell_synthase_bac"/>
</dbReference>
<keyword evidence="10 15" id="KW-0812">Transmembrane</keyword>
<comment type="subunit">
    <text evidence="5 15">Tightly associated with the cellulose synthase catalytic subunit.</text>
</comment>
<evidence type="ECO:0000313" key="18">
    <source>
        <dbReference type="Proteomes" id="UP000575083"/>
    </source>
</evidence>
<evidence type="ECO:0000256" key="6">
    <source>
        <dbReference type="ARBA" id="ARBA00021844"/>
    </source>
</evidence>
<dbReference type="PANTHER" id="PTHR39083:SF1">
    <property type="entry name" value="CYCLIC DI-GMP-BINDING PROTEIN"/>
    <property type="match status" value="1"/>
</dbReference>
<evidence type="ECO:0000256" key="2">
    <source>
        <dbReference type="ARBA" id="ARBA00004377"/>
    </source>
</evidence>
<keyword evidence="18" id="KW-1185">Reference proteome</keyword>
<evidence type="ECO:0000256" key="13">
    <source>
        <dbReference type="ARBA" id="ARBA00023136"/>
    </source>
</evidence>
<accession>A0A7X0PE00</accession>
<evidence type="ECO:0000256" key="8">
    <source>
        <dbReference type="ARBA" id="ARBA00022519"/>
    </source>
</evidence>
<comment type="pathway">
    <text evidence="3 15">Glycan metabolism; bacterial cellulose biosynthesis.</text>
</comment>
<dbReference type="GO" id="GO:0006011">
    <property type="term" value="P:UDP-alpha-D-glucose metabolic process"/>
    <property type="evidence" value="ECO:0007669"/>
    <property type="project" value="InterPro"/>
</dbReference>
<gene>
    <name evidence="17" type="ORF">HNP48_002854</name>
</gene>
<evidence type="ECO:0000256" key="10">
    <source>
        <dbReference type="ARBA" id="ARBA00022692"/>
    </source>
</evidence>
<feature type="transmembrane region" description="Helical" evidence="15">
    <location>
        <begin position="751"/>
        <end position="772"/>
    </location>
</feature>
<evidence type="ECO:0000256" key="9">
    <source>
        <dbReference type="ARBA" id="ARBA00022636"/>
    </source>
</evidence>
<feature type="region of interest" description="Disordered" evidence="16">
    <location>
        <begin position="13"/>
        <end position="32"/>
    </location>
</feature>
<proteinExistence type="inferred from homology"/>
<keyword evidence="12 15" id="KW-1133">Transmembrane helix</keyword>
<dbReference type="Proteomes" id="UP000575083">
    <property type="component" value="Unassembled WGS sequence"/>
</dbReference>
<dbReference type="EMBL" id="JACHLK010000005">
    <property type="protein sequence ID" value="MBB6560180.1"/>
    <property type="molecule type" value="Genomic_DNA"/>
</dbReference>
<evidence type="ECO:0000256" key="4">
    <source>
        <dbReference type="ARBA" id="ARBA00010714"/>
    </source>
</evidence>
<dbReference type="Gene3D" id="2.60.120.260">
    <property type="entry name" value="Galactose-binding domain-like"/>
    <property type="match status" value="2"/>
</dbReference>
<dbReference type="PANTHER" id="PTHR39083">
    <property type="entry name" value="CYCLIC DI-GMP-BINDING PROTEIN"/>
    <property type="match status" value="1"/>
</dbReference>
<sequence>MALGWTAAPLPLAHAQATSAQESPAKERARARAARAAAAAAAAAPAVAASPAPAAGATAVAAPAAPALPLRQWKTSLKDLGLARPVSLRGVESEASIGVGVRRDEVVEAARLRLTFTLSPALIPSLSHLKVILNDETLQTIVLDKERLGTPQTVELNIDPRYFTDYNRFRFQFIGHYTMECEAPNHSSLWATISNESQLDLSLRQIPLRDDLALLPAPFFDPRDNRPVNLPFVYGSKPSTGTLKASGSIASWIGMLAGYRGNQFPAFENQLPRQHAVVLATNDNRPAFLQAMAPVTEPTLSVVPHPEVPGAKLLLVLGKDDAQVQLAADALALGKAVLSGQTIAVKSLDYPELAKPYDAPRWITTKRPVRLAELVQSAADLQLRGSVLNDTVNVYTRMAPDLFTWNAKGVPLDLTYRYTPNSVSDHGALNISINNQFIQSYPLQSREDRTSGKSTVMLPLFDDGNAQTRSDLKIPAFMIGGDNQLQFAFQIPPNDLGRCKSAPPTELYAAIDPQSTIDLTAFRHYLAMPNLAAYANSGFPFTRVPDLAQTSIILPNQPTTSDVEVFLTAVGRMSASTGYPGTRFKLLRAADADKAADTDILVISQADSDGLLQKWHSHLPALLAAGARSVQPLERAMGSFIDLFNLESNQRLSASGGQAILQGNGPLAAVTGFESPLSGGRSVVALTATDKEAMSLLSLGLNDAGKIKSLRGDLGLMRGDAIESFRIKPVYYVGDLPWWQRLWFHMHSHPLLLALVGIGTGLLLTFIVYAALRSMARRRLAARND</sequence>
<dbReference type="RefSeq" id="WP_184858595.1">
    <property type="nucleotide sequence ID" value="NZ_JACHLK010000005.1"/>
</dbReference>
<keyword evidence="11 15" id="KW-0135">Cellulose biosynthesis</keyword>
<dbReference type="AlphaFoldDB" id="A0A7X0PE00"/>
<dbReference type="NCBIfam" id="NF008323">
    <property type="entry name" value="PRK11114.1-1"/>
    <property type="match status" value="1"/>
</dbReference>
<comment type="function">
    <text evidence="1 15">Binds the cellulose synthase activator, bis-(3'-5') cyclic diguanylic acid (c-di-GMP).</text>
</comment>
<evidence type="ECO:0000256" key="7">
    <source>
        <dbReference type="ARBA" id="ARBA00022475"/>
    </source>
</evidence>
<keyword evidence="13 15" id="KW-0472">Membrane</keyword>
<dbReference type="GO" id="GO:0030244">
    <property type="term" value="P:cellulose biosynthetic process"/>
    <property type="evidence" value="ECO:0007669"/>
    <property type="project" value="UniProtKB-KW"/>
</dbReference>
<dbReference type="PRINTS" id="PR01440">
    <property type="entry name" value="CELLSNTHASEB"/>
</dbReference>
<evidence type="ECO:0000256" key="12">
    <source>
        <dbReference type="ARBA" id="ARBA00022989"/>
    </source>
</evidence>
<evidence type="ECO:0000256" key="16">
    <source>
        <dbReference type="SAM" id="MobiDB-lite"/>
    </source>
</evidence>
<evidence type="ECO:0000256" key="3">
    <source>
        <dbReference type="ARBA" id="ARBA00005186"/>
    </source>
</evidence>
<evidence type="ECO:0000256" key="11">
    <source>
        <dbReference type="ARBA" id="ARBA00022916"/>
    </source>
</evidence>
<organism evidence="17 18">
    <name type="scientific">Acidovorax soli</name>
    <dbReference type="NCBI Taxonomy" id="592050"/>
    <lineage>
        <taxon>Bacteria</taxon>
        <taxon>Pseudomonadati</taxon>
        <taxon>Pseudomonadota</taxon>
        <taxon>Betaproteobacteria</taxon>
        <taxon>Burkholderiales</taxon>
        <taxon>Comamonadaceae</taxon>
        <taxon>Acidovorax</taxon>
    </lineage>
</organism>
<keyword evidence="7 15" id="KW-1003">Cell membrane</keyword>
<name>A0A7X0PE00_9BURK</name>
<keyword evidence="9 15" id="KW-0973">c-di-GMP</keyword>